<dbReference type="EMBL" id="VNHS01000024">
    <property type="protein sequence ID" value="TYP67384.1"/>
    <property type="molecule type" value="Genomic_DNA"/>
</dbReference>
<gene>
    <name evidence="1" type="ORF">BCM02_1242</name>
</gene>
<dbReference type="AlphaFoldDB" id="A0A5S5BK91"/>
<dbReference type="Proteomes" id="UP000323257">
    <property type="component" value="Unassembled WGS sequence"/>
</dbReference>
<dbReference type="OrthoDB" id="2991449at2"/>
<evidence type="ECO:0000313" key="2">
    <source>
        <dbReference type="Proteomes" id="UP000323257"/>
    </source>
</evidence>
<organism evidence="1 2">
    <name type="scientific">Paenibacillus methanolicus</name>
    <dbReference type="NCBI Taxonomy" id="582686"/>
    <lineage>
        <taxon>Bacteria</taxon>
        <taxon>Bacillati</taxon>
        <taxon>Bacillota</taxon>
        <taxon>Bacilli</taxon>
        <taxon>Bacillales</taxon>
        <taxon>Paenibacillaceae</taxon>
        <taxon>Paenibacillus</taxon>
    </lineage>
</organism>
<proteinExistence type="predicted"/>
<reference evidence="1 2" key="1">
    <citation type="submission" date="2019-07" db="EMBL/GenBank/DDBJ databases">
        <title>Genomic Encyclopedia of Type Strains, Phase III (KMG-III): the genomes of soil and plant-associated and newly described type strains.</title>
        <authorList>
            <person name="Whitman W."/>
        </authorList>
    </citation>
    <scope>NUCLEOTIDE SEQUENCE [LARGE SCALE GENOMIC DNA]</scope>
    <source>
        <strain evidence="1 2">BL24</strain>
    </source>
</reference>
<protein>
    <submittedName>
        <fullName evidence="1">Uncharacterized protein</fullName>
    </submittedName>
</protein>
<evidence type="ECO:0000313" key="1">
    <source>
        <dbReference type="EMBL" id="TYP67384.1"/>
    </source>
</evidence>
<name>A0A5S5BK91_9BACL</name>
<dbReference type="RefSeq" id="WP_148933699.1">
    <property type="nucleotide sequence ID" value="NZ_VNHS01000024.1"/>
</dbReference>
<keyword evidence="2" id="KW-1185">Reference proteome</keyword>
<accession>A0A5S5BK91</accession>
<comment type="caution">
    <text evidence="1">The sequence shown here is derived from an EMBL/GenBank/DDBJ whole genome shotgun (WGS) entry which is preliminary data.</text>
</comment>
<sequence length="192" mass="22134">MVKKKVVKYNFRNVRSQAKTVRKKIRAIGNSRVFAAQSFSFDATASRNGNWRSRCGCDQFSTCNTLQSGQSYITINNQSGRYKIKVYINSYGREVWGKLPTFDQRWNAFVNGPSSYIRYRSGIIEPRGAGGGYFQSGNNDTFNGQAGTLGIEIFDRNNNRVNRILWYSQTWGTWGTKWLRCGHDYTFNFYEV</sequence>